<accession>A0A515D6C2</accession>
<proteinExistence type="predicted"/>
<dbReference type="OrthoDB" id="9046380at2"/>
<gene>
    <name evidence="2" type="ORF">EUB48_00565</name>
</gene>
<dbReference type="Pfam" id="PF15611">
    <property type="entry name" value="EH_Signature"/>
    <property type="match status" value="1"/>
</dbReference>
<feature type="domain" description="Zorya protein ZorC EH" evidence="1">
    <location>
        <begin position="35"/>
        <end position="459"/>
    </location>
</feature>
<dbReference type="KEGG" id="rhf:EUB48_00565"/>
<dbReference type="InterPro" id="IPR028943">
    <property type="entry name" value="ZorC_EH_Signature_dom"/>
</dbReference>
<reference evidence="2 3" key="1">
    <citation type="submission" date="2019-01" db="EMBL/GenBank/DDBJ databases">
        <title>Genomic insights into a novel species Rhodoferax sp.</title>
        <authorList>
            <person name="Jin L."/>
        </authorList>
    </citation>
    <scope>NUCLEOTIDE SEQUENCE [LARGE SCALE GENOMIC DNA]</scope>
    <source>
        <strain evidence="2 3">CHu59-6-5</strain>
    </source>
</reference>
<name>A0A515D6C2_9BURK</name>
<dbReference type="Proteomes" id="UP000316798">
    <property type="component" value="Chromosome"/>
</dbReference>
<keyword evidence="3" id="KW-1185">Reference proteome</keyword>
<evidence type="ECO:0000313" key="3">
    <source>
        <dbReference type="Proteomes" id="UP000316798"/>
    </source>
</evidence>
<sequence length="572" mass="64859">MPDLRPLDALRARLLAAAEPKQTFHAQVWGNPRVMTEALRDLKRELGAGDAGPPSEDLLQSSLRRFGSTQQVSSFTELKYVCYGVTVPVGEGQWRVIDRKPLFNKLIGLVVQREAQPKQFRRCYQGLLGGYFGYDRHADTPGSGGANWKSLRSFLDDKLAPMKRAAARRSSIPDWLTTLVAHRNLLTDDPCSRYATGLVKGRSTELKEMCAGLGIASSSWVWDDALMAYVRMVCKDEDRQFQKGFPGVLDLVNGRSDLKLAQALSTRATALTVARYARCADKSEHQDLRDSSLHWIGNPWLKRTAWDAEVKYEPARQMVEGWLKRRLIKDFFELLAQDGGADLRRLNYWLKWEPQITDMWFVLGTDAQRNRSEPFIELRKRMTGRGRVLVDNNSQNNAFVMRIGPLLVIEFGVTGNACYVFAASDFRTNLEAESFSIHALKQRAHATRLPHMSQWESRFDYELKRMLQSVPASKGVLQPAESNPATRHLVSGVLLKETLARQAGGSFTQSHLDLVQQMCSQHGIDLEDHRPRGGALWVVIPDRKKRLAFSALLDRYGFRYTEGKGFWIKTQD</sequence>
<evidence type="ECO:0000313" key="2">
    <source>
        <dbReference type="EMBL" id="QDL35949.1"/>
    </source>
</evidence>
<organism evidence="2 3">
    <name type="scientific">Rhodoferax sediminis</name>
    <dbReference type="NCBI Taxonomy" id="2509614"/>
    <lineage>
        <taxon>Bacteria</taxon>
        <taxon>Pseudomonadati</taxon>
        <taxon>Pseudomonadota</taxon>
        <taxon>Betaproteobacteria</taxon>
        <taxon>Burkholderiales</taxon>
        <taxon>Comamonadaceae</taxon>
        <taxon>Rhodoferax</taxon>
    </lineage>
</organism>
<dbReference type="EMBL" id="CP035503">
    <property type="protein sequence ID" value="QDL35949.1"/>
    <property type="molecule type" value="Genomic_DNA"/>
</dbReference>
<evidence type="ECO:0000259" key="1">
    <source>
        <dbReference type="Pfam" id="PF15611"/>
    </source>
</evidence>
<protein>
    <recommendedName>
        <fullName evidence="1">Zorya protein ZorC EH domain-containing protein</fullName>
    </recommendedName>
</protein>
<dbReference type="AlphaFoldDB" id="A0A515D6C2"/>